<dbReference type="Proteomes" id="UP000316083">
    <property type="component" value="Unassembled WGS sequence"/>
</dbReference>
<feature type="transmembrane region" description="Helical" evidence="1">
    <location>
        <begin position="78"/>
        <end position="100"/>
    </location>
</feature>
<evidence type="ECO:0000313" key="2">
    <source>
        <dbReference type="EMBL" id="TWA73004.1"/>
    </source>
</evidence>
<gene>
    <name evidence="2" type="ORF">FBZ82_102606</name>
</gene>
<evidence type="ECO:0000256" key="1">
    <source>
        <dbReference type="SAM" id="Phobius"/>
    </source>
</evidence>
<dbReference type="EMBL" id="VITF01000002">
    <property type="protein sequence ID" value="TWA73004.1"/>
    <property type="molecule type" value="Genomic_DNA"/>
</dbReference>
<evidence type="ECO:0000313" key="3">
    <source>
        <dbReference type="Proteomes" id="UP000316083"/>
    </source>
</evidence>
<keyword evidence="1" id="KW-0472">Membrane</keyword>
<proteinExistence type="predicted"/>
<reference evidence="2 3" key="1">
    <citation type="submission" date="2019-06" db="EMBL/GenBank/DDBJ databases">
        <title>Genomic Encyclopedia of Type Strains, Phase IV (KMG-V): Genome sequencing to study the core and pangenomes of soil and plant-associated prokaryotes.</title>
        <authorList>
            <person name="Whitman W."/>
        </authorList>
    </citation>
    <scope>NUCLEOTIDE SEQUENCE [LARGE SCALE GENOMIC DNA]</scope>
    <source>
        <strain evidence="2 3">BR 11796</strain>
    </source>
</reference>
<accession>A0A560BK58</accession>
<keyword evidence="1" id="KW-1133">Transmembrane helix</keyword>
<dbReference type="AlphaFoldDB" id="A0A560BK58"/>
<sequence>MILPPLRSGRGPGWGKNFTLSNTYLPVVYALYILRPPPPPSNLYALRAQRDRAGHSRAGIRSTLTRARLSGRAPEATMLDIIALAITAAFFAAAIAYVHACDRL</sequence>
<organism evidence="2 3">
    <name type="scientific">Azospirillum brasilense</name>
    <dbReference type="NCBI Taxonomy" id="192"/>
    <lineage>
        <taxon>Bacteria</taxon>
        <taxon>Pseudomonadati</taxon>
        <taxon>Pseudomonadota</taxon>
        <taxon>Alphaproteobacteria</taxon>
        <taxon>Rhodospirillales</taxon>
        <taxon>Azospirillaceae</taxon>
        <taxon>Azospirillum</taxon>
    </lineage>
</organism>
<keyword evidence="1" id="KW-0812">Transmembrane</keyword>
<name>A0A560BK58_AZOBR</name>
<comment type="caution">
    <text evidence="2">The sequence shown here is derived from an EMBL/GenBank/DDBJ whole genome shotgun (WGS) entry which is preliminary data.</text>
</comment>
<protein>
    <submittedName>
        <fullName evidence="2">Uncharacterized protein</fullName>
    </submittedName>
</protein>